<comment type="caution">
    <text evidence="1">The sequence shown here is derived from an EMBL/GenBank/DDBJ whole genome shotgun (WGS) entry which is preliminary data.</text>
</comment>
<dbReference type="EMBL" id="NPJF01000050">
    <property type="protein sequence ID" value="OYP54144.1"/>
    <property type="molecule type" value="Genomic_DNA"/>
</dbReference>
<protein>
    <submittedName>
        <fullName evidence="1">Uncharacterized protein</fullName>
    </submittedName>
</protein>
<accession>A0ABX4EG22</accession>
<name>A0ABX4EG22_SEGBR</name>
<keyword evidence="2" id="KW-1185">Reference proteome</keyword>
<sequence>MGFERNYEHKQIFTIREGKVIGKQDYHNYVVDGFAFDKVKSNTDIRKLFPLKTEKYPELANVKRIIFNIRQARVDMHGNLVECEVKVLKPGDNQQLAEEMTRLLKAYHPWKVSFINGEFRAFGIEHYSFPYPLDQ</sequence>
<organism evidence="1 2">
    <name type="scientific">Segatella bryantii</name>
    <name type="common">Prevotella bryantii</name>
    <dbReference type="NCBI Taxonomy" id="77095"/>
    <lineage>
        <taxon>Bacteria</taxon>
        <taxon>Pseudomonadati</taxon>
        <taxon>Bacteroidota</taxon>
        <taxon>Bacteroidia</taxon>
        <taxon>Bacteroidales</taxon>
        <taxon>Prevotellaceae</taxon>
        <taxon>Segatella</taxon>
    </lineage>
</organism>
<evidence type="ECO:0000313" key="2">
    <source>
        <dbReference type="Proteomes" id="UP000216189"/>
    </source>
</evidence>
<reference evidence="1 2" key="1">
    <citation type="submission" date="2017-08" db="EMBL/GenBank/DDBJ databases">
        <title>Comparative genomics of non-oral Prevotella species.</title>
        <authorList>
            <person name="Accetto T."/>
            <person name="Nograsek B."/>
            <person name="Avgustin G."/>
        </authorList>
    </citation>
    <scope>NUCLEOTIDE SEQUENCE [LARGE SCALE GENOMIC DNA]</scope>
    <source>
        <strain evidence="1 2">TC1-1</strain>
    </source>
</reference>
<gene>
    <name evidence="1" type="ORF">CIK91_09995</name>
</gene>
<dbReference type="Proteomes" id="UP000216189">
    <property type="component" value="Unassembled WGS sequence"/>
</dbReference>
<proteinExistence type="predicted"/>
<evidence type="ECO:0000313" key="1">
    <source>
        <dbReference type="EMBL" id="OYP54144.1"/>
    </source>
</evidence>